<organism evidence="2 3">
    <name type="scientific">Ralstonia phage GP4</name>
    <dbReference type="NCBI Taxonomy" id="2282904"/>
    <lineage>
        <taxon>Viruses</taxon>
        <taxon>Duplodnaviria</taxon>
        <taxon>Heunggongvirae</taxon>
        <taxon>Uroviricota</taxon>
        <taxon>Caudoviricetes</taxon>
        <taxon>Gervaisevirus</taxon>
        <taxon>Gervaisevirus GP4</taxon>
    </lineage>
</organism>
<dbReference type="KEGG" id="vg:65067702"/>
<evidence type="ECO:0000313" key="2">
    <source>
        <dbReference type="EMBL" id="AXG67737.1"/>
    </source>
</evidence>
<feature type="region of interest" description="Disordered" evidence="1">
    <location>
        <begin position="64"/>
        <end position="86"/>
    </location>
</feature>
<reference evidence="2 3" key="1">
    <citation type="submission" date="2018-07" db="EMBL/GenBank/DDBJ databases">
        <title>Complete sequence of phage GP4.</title>
        <authorList>
            <person name="Wang R."/>
            <person name="Tong Y."/>
            <person name="Liu H."/>
        </authorList>
    </citation>
    <scope>NUCLEOTIDE SEQUENCE [LARGE SCALE GENOMIC DNA]</scope>
</reference>
<dbReference type="GeneID" id="65067702"/>
<proteinExistence type="predicted"/>
<evidence type="ECO:0000256" key="1">
    <source>
        <dbReference type="SAM" id="MobiDB-lite"/>
    </source>
</evidence>
<accession>A0A345GTX3</accession>
<protein>
    <submittedName>
        <fullName evidence="2">Uncharacterized protein</fullName>
    </submittedName>
</protein>
<dbReference type="RefSeq" id="YP_010078774.1">
    <property type="nucleotide sequence ID" value="NC_054964.1"/>
</dbReference>
<sequence>MDAETSAVMGATGTIKTLADGTFRVQIDIDPRFAQEAFRLFGAPGTPVALARITSEAAVAHDRMQQSHDAAPPAAAREPEGPQHRGGALAKLAGMLCQQPEFWRFLGSQFEQDAPEDAEQAAALLREVCGIESRAELDHNEEAARFFHENIRIPYLRSQQGVR</sequence>
<evidence type="ECO:0000313" key="3">
    <source>
        <dbReference type="Proteomes" id="UP000259464"/>
    </source>
</evidence>
<name>A0A345GTX3_9CAUD</name>
<keyword evidence="3" id="KW-1185">Reference proteome</keyword>
<dbReference type="Proteomes" id="UP000259464">
    <property type="component" value="Segment"/>
</dbReference>
<dbReference type="EMBL" id="MH638294">
    <property type="protein sequence ID" value="AXG67737.1"/>
    <property type="molecule type" value="Genomic_DNA"/>
</dbReference>